<feature type="transmembrane region" description="Helical" evidence="1">
    <location>
        <begin position="32"/>
        <end position="57"/>
    </location>
</feature>
<evidence type="ECO:0000256" key="1">
    <source>
        <dbReference type="SAM" id="Phobius"/>
    </source>
</evidence>
<sequence>MSKQLKALIAVSLRYSNPQVTDRLRKKGRKNLSLAIINQYLLSGLIFLVIYGSMLFMTNFAKMPGTFTYFATLFSLLGLSQGVSVIYNIFFESKDLGSYLPLPFKQSQIFIAKNIVVALSVVPFIIPLLVLFLLTSLKSGVNIFLAIVLSVVLFVVVLLILFAVCSLIVFGLTRTKVFQKHKKLMTTLLLWVTMGLVIIGIMLMNRDSADDYLADRNIILPLLPLFHIVHAPFSSSGLLSLAGVIGFLLILAFLVKWQILPQLYEQVTTISSTDQVVRRVHKKNQNLAQVLRRYNFELVKNPTLITQVLSSSLIFPVVFIATFAFNGDFNLSHLPLKFAGVAFLSGIILAFITINQTSFVGNLISLDGENYSYMQTLPISRKDYLVEKFKTGLLIQGGISLILSLATGLVLKASLLFLLFFVVGAILGTILLSQFYFVRDYRLLLVDWTNFSQLFLRGSGRVGLIFMMWGSMIIGALLIGGYILLLNIMAATLVNSIVAVVIVTISIGLVYYYRHNFWQKLDQVSWQRKIELARQKKMKG</sequence>
<reference evidence="2 3" key="1">
    <citation type="submission" date="2015-08" db="EMBL/GenBank/DDBJ databases">
        <title>Enterococcus genome sequence.</title>
        <authorList>
            <person name="Acedo J.Z."/>
            <person name="Vederas J.C."/>
        </authorList>
    </citation>
    <scope>NUCLEOTIDE SEQUENCE [LARGE SCALE GENOMIC DNA]</scope>
    <source>
        <strain evidence="2 3">49</strain>
    </source>
</reference>
<keyword evidence="1" id="KW-1133">Transmembrane helix</keyword>
<dbReference type="EMBL" id="LHUG01000002">
    <property type="protein sequence ID" value="PAB01809.1"/>
    <property type="molecule type" value="Genomic_DNA"/>
</dbReference>
<feature type="transmembrane region" description="Helical" evidence="1">
    <location>
        <begin position="462"/>
        <end position="485"/>
    </location>
</feature>
<comment type="caution">
    <text evidence="2">The sequence shown here is derived from an EMBL/GenBank/DDBJ whole genome shotgun (WGS) entry which is preliminary data.</text>
</comment>
<feature type="transmembrane region" description="Helical" evidence="1">
    <location>
        <begin position="111"/>
        <end position="137"/>
    </location>
</feature>
<feature type="transmembrane region" description="Helical" evidence="1">
    <location>
        <begin position="336"/>
        <end position="354"/>
    </location>
</feature>
<protein>
    <submittedName>
        <fullName evidence="2">ABC transporter</fullName>
    </submittedName>
</protein>
<gene>
    <name evidence="2" type="ORF">AKL21_02435</name>
</gene>
<dbReference type="AlphaFoldDB" id="A0A267HTW2"/>
<feature type="transmembrane region" description="Helical" evidence="1">
    <location>
        <begin position="184"/>
        <end position="205"/>
    </location>
</feature>
<name>A0A267HTW2_9ENTE</name>
<keyword evidence="1" id="KW-0472">Membrane</keyword>
<evidence type="ECO:0000313" key="2">
    <source>
        <dbReference type="EMBL" id="PAB01809.1"/>
    </source>
</evidence>
<feature type="transmembrane region" description="Helical" evidence="1">
    <location>
        <begin position="143"/>
        <end position="172"/>
    </location>
</feature>
<accession>A0A267HTW2</accession>
<keyword evidence="3" id="KW-1185">Reference proteome</keyword>
<feature type="transmembrane region" description="Helical" evidence="1">
    <location>
        <begin position="391"/>
        <end position="411"/>
    </location>
</feature>
<evidence type="ECO:0000313" key="3">
    <source>
        <dbReference type="Proteomes" id="UP000216797"/>
    </source>
</evidence>
<feature type="transmembrane region" description="Helical" evidence="1">
    <location>
        <begin position="69"/>
        <end position="90"/>
    </location>
</feature>
<organism evidence="2 3">
    <name type="scientific">Enterococcus canintestini</name>
    <dbReference type="NCBI Taxonomy" id="317010"/>
    <lineage>
        <taxon>Bacteria</taxon>
        <taxon>Bacillati</taxon>
        <taxon>Bacillota</taxon>
        <taxon>Bacilli</taxon>
        <taxon>Lactobacillales</taxon>
        <taxon>Enterococcaceae</taxon>
        <taxon>Enterococcus</taxon>
    </lineage>
</organism>
<feature type="transmembrane region" description="Helical" evidence="1">
    <location>
        <begin position="302"/>
        <end position="324"/>
    </location>
</feature>
<feature type="transmembrane region" description="Helical" evidence="1">
    <location>
        <begin position="417"/>
        <end position="438"/>
    </location>
</feature>
<keyword evidence="1" id="KW-0812">Transmembrane</keyword>
<dbReference type="RefSeq" id="WP_095005935.1">
    <property type="nucleotide sequence ID" value="NZ_LHUG01000002.1"/>
</dbReference>
<feature type="transmembrane region" description="Helical" evidence="1">
    <location>
        <begin position="225"/>
        <end position="255"/>
    </location>
</feature>
<feature type="transmembrane region" description="Helical" evidence="1">
    <location>
        <begin position="491"/>
        <end position="513"/>
    </location>
</feature>
<dbReference type="Proteomes" id="UP000216797">
    <property type="component" value="Unassembled WGS sequence"/>
</dbReference>
<proteinExistence type="predicted"/>